<evidence type="ECO:0000256" key="1">
    <source>
        <dbReference type="ARBA" id="ARBA00022630"/>
    </source>
</evidence>
<dbReference type="Pfam" id="PF07992">
    <property type="entry name" value="Pyr_redox_2"/>
    <property type="match status" value="1"/>
</dbReference>
<proteinExistence type="predicted"/>
<dbReference type="PRINTS" id="PR00368">
    <property type="entry name" value="FADPNR"/>
</dbReference>
<keyword evidence="2" id="KW-0560">Oxidoreductase</keyword>
<dbReference type="InterPro" id="IPR023753">
    <property type="entry name" value="FAD/NAD-binding_dom"/>
</dbReference>
<organism evidence="5 6">
    <name type="scientific">Antiquaquibacter soli</name>
    <dbReference type="NCBI Taxonomy" id="3064523"/>
    <lineage>
        <taxon>Bacteria</taxon>
        <taxon>Bacillati</taxon>
        <taxon>Actinomycetota</taxon>
        <taxon>Actinomycetes</taxon>
        <taxon>Micrococcales</taxon>
        <taxon>Microbacteriaceae</taxon>
        <taxon>Antiquaquibacter</taxon>
    </lineage>
</organism>
<dbReference type="SUPFAM" id="SSF51905">
    <property type="entry name" value="FAD/NAD(P)-binding domain"/>
    <property type="match status" value="1"/>
</dbReference>
<keyword evidence="1" id="KW-0285">Flavoprotein</keyword>
<evidence type="ECO:0000256" key="3">
    <source>
        <dbReference type="ARBA" id="ARBA00048132"/>
    </source>
</evidence>
<dbReference type="Proteomes" id="UP001241072">
    <property type="component" value="Unassembled WGS sequence"/>
</dbReference>
<gene>
    <name evidence="5" type="ORF">Q5716_15200</name>
</gene>
<evidence type="ECO:0000256" key="2">
    <source>
        <dbReference type="ARBA" id="ARBA00023002"/>
    </source>
</evidence>
<evidence type="ECO:0000259" key="4">
    <source>
        <dbReference type="Pfam" id="PF07992"/>
    </source>
</evidence>
<sequence length="435" mass="46423">MGLGLQPLSDRVLLYGGRHNSRAYEIRDFLTRCVVNYDWHPIDTDEECMATLCVPMADAHLPVVVLPNGTPLSNPTIAEIAEHLGWVTRPKLAEYDLSIYGAGPAGLSAAVYAASEGLSVVLIEREAVGGQAGSSSLIENYLGFPHGVRGADLAERARQQAVAFGAELLLMREGVRGQFRDGRIHGELADGTPIVARANICATGIEWRRLGLDGEDRLLGAGLYYGAGTSEASECTDEHVFVIGGANSAGQAAMNLAAHARRVTVVVRGADLSATMSSYLSERIAAEPRIEVLPHTQVVGLLGEEELEAIVLDGPEGRREVPTGRLFVCIGGQPNTDWTLETKIARDRLGYLLTGPDLDASLLAEREWPLERPPFHLETSVPGSFAAGDVRAGSVKRVASGVGEGAMAVTFVHRYLAERYGTATQPAGVRPSIPV</sequence>
<dbReference type="PANTHER" id="PTHR48105">
    <property type="entry name" value="THIOREDOXIN REDUCTASE 1-RELATED-RELATED"/>
    <property type="match status" value="1"/>
</dbReference>
<accession>A0ABT9BRA7</accession>
<protein>
    <submittedName>
        <fullName evidence="5">NAD(P)/FAD-dependent oxidoreductase</fullName>
    </submittedName>
</protein>
<reference evidence="5 6" key="1">
    <citation type="submission" date="2023-07" db="EMBL/GenBank/DDBJ databases">
        <title>Protaetiibacter sp. nov WY-16 isolated from soil.</title>
        <authorList>
            <person name="Liu B."/>
            <person name="Wan Y."/>
        </authorList>
    </citation>
    <scope>NUCLEOTIDE SEQUENCE [LARGE SCALE GENOMIC DNA]</scope>
    <source>
        <strain evidence="5 6">WY-16</strain>
    </source>
</reference>
<comment type="caution">
    <text evidence="5">The sequence shown here is derived from an EMBL/GenBank/DDBJ whole genome shotgun (WGS) entry which is preliminary data.</text>
</comment>
<name>A0ABT9BRA7_9MICO</name>
<dbReference type="PRINTS" id="PR00469">
    <property type="entry name" value="PNDRDTASEII"/>
</dbReference>
<keyword evidence="6" id="KW-1185">Reference proteome</keyword>
<evidence type="ECO:0000313" key="5">
    <source>
        <dbReference type="EMBL" id="MDO7883579.1"/>
    </source>
</evidence>
<feature type="domain" description="FAD/NAD(P)-binding" evidence="4">
    <location>
        <begin position="96"/>
        <end position="405"/>
    </location>
</feature>
<comment type="catalytic activity">
    <reaction evidence="3">
        <text>[thioredoxin]-dithiol + NADP(+) = [thioredoxin]-disulfide + NADPH + H(+)</text>
        <dbReference type="Rhea" id="RHEA:20345"/>
        <dbReference type="Rhea" id="RHEA-COMP:10698"/>
        <dbReference type="Rhea" id="RHEA-COMP:10700"/>
        <dbReference type="ChEBI" id="CHEBI:15378"/>
        <dbReference type="ChEBI" id="CHEBI:29950"/>
        <dbReference type="ChEBI" id="CHEBI:50058"/>
        <dbReference type="ChEBI" id="CHEBI:57783"/>
        <dbReference type="ChEBI" id="CHEBI:58349"/>
        <dbReference type="EC" id="1.8.1.9"/>
    </reaction>
</comment>
<dbReference type="RefSeq" id="WP_305004004.1">
    <property type="nucleotide sequence ID" value="NZ_JAUQUB010000006.1"/>
</dbReference>
<dbReference type="InterPro" id="IPR036188">
    <property type="entry name" value="FAD/NAD-bd_sf"/>
</dbReference>
<dbReference type="EMBL" id="JAUQUB010000006">
    <property type="protein sequence ID" value="MDO7883579.1"/>
    <property type="molecule type" value="Genomic_DNA"/>
</dbReference>
<evidence type="ECO:0000313" key="6">
    <source>
        <dbReference type="Proteomes" id="UP001241072"/>
    </source>
</evidence>
<dbReference type="InterPro" id="IPR050097">
    <property type="entry name" value="Ferredoxin-NADP_redctase_2"/>
</dbReference>
<dbReference type="Gene3D" id="3.50.50.60">
    <property type="entry name" value="FAD/NAD(P)-binding domain"/>
    <property type="match status" value="2"/>
</dbReference>